<dbReference type="PANTHER" id="PTHR43805">
    <property type="entry name" value="GLYCEROPHOSPHORYL DIESTER PHOSPHODIESTERASE"/>
    <property type="match status" value="1"/>
</dbReference>
<dbReference type="PROSITE" id="PS51704">
    <property type="entry name" value="GP_PDE"/>
    <property type="match status" value="1"/>
</dbReference>
<dbReference type="EMBL" id="CAEZUX010000003">
    <property type="protein sequence ID" value="CAB4605768.1"/>
    <property type="molecule type" value="Genomic_DNA"/>
</dbReference>
<dbReference type="PANTHER" id="PTHR43805:SF1">
    <property type="entry name" value="GP-PDE DOMAIN-CONTAINING PROTEIN"/>
    <property type="match status" value="1"/>
</dbReference>
<reference evidence="2" key="1">
    <citation type="submission" date="2020-05" db="EMBL/GenBank/DDBJ databases">
        <authorList>
            <person name="Chiriac C."/>
            <person name="Salcher M."/>
            <person name="Ghai R."/>
            <person name="Kavagutti S V."/>
        </authorList>
    </citation>
    <scope>NUCLEOTIDE SEQUENCE</scope>
</reference>
<dbReference type="Pfam" id="PF03009">
    <property type="entry name" value="GDPD"/>
    <property type="match status" value="1"/>
</dbReference>
<dbReference type="InterPro" id="IPR017946">
    <property type="entry name" value="PLC-like_Pdiesterase_TIM-brl"/>
</dbReference>
<gene>
    <name evidence="2" type="ORF">UFOPK1874_00077</name>
</gene>
<evidence type="ECO:0000259" key="1">
    <source>
        <dbReference type="PROSITE" id="PS51704"/>
    </source>
</evidence>
<organism evidence="2">
    <name type="scientific">freshwater metagenome</name>
    <dbReference type="NCBI Taxonomy" id="449393"/>
    <lineage>
        <taxon>unclassified sequences</taxon>
        <taxon>metagenomes</taxon>
        <taxon>ecological metagenomes</taxon>
    </lineage>
</organism>
<dbReference type="GO" id="GO:0008081">
    <property type="term" value="F:phosphoric diester hydrolase activity"/>
    <property type="evidence" value="ECO:0007669"/>
    <property type="project" value="InterPro"/>
</dbReference>
<dbReference type="InterPro" id="IPR030395">
    <property type="entry name" value="GP_PDE_dom"/>
</dbReference>
<dbReference type="Gene3D" id="3.20.20.190">
    <property type="entry name" value="Phosphatidylinositol (PI) phosphodiesterase"/>
    <property type="match status" value="1"/>
</dbReference>
<feature type="domain" description="GP-PDE" evidence="1">
    <location>
        <begin position="12"/>
        <end position="246"/>
    </location>
</feature>
<dbReference type="CDD" id="cd08561">
    <property type="entry name" value="GDPD_cytoplasmic_ScUgpQ2_like"/>
    <property type="match status" value="1"/>
</dbReference>
<dbReference type="AlphaFoldDB" id="A0A6J6HAK4"/>
<name>A0A6J6HAK4_9ZZZZ</name>
<accession>A0A6J6HAK4</accession>
<proteinExistence type="predicted"/>
<dbReference type="SUPFAM" id="SSF51695">
    <property type="entry name" value="PLC-like phosphodiesterases"/>
    <property type="match status" value="1"/>
</dbReference>
<sequence length="252" mass="27814">MARHPYLEHDGPIAFAHRGGTSAAPENSLRAFADAVSLGYQYLETDVHATSDGILVAFHDNDLERTCGEKRAIATSTWDDLRSARIDGTDPIPLLDDLLDEFPNARFNIDCKADPALEPLIQKLRDRDCLDRVCIGSFSDKRLERVREAFGSAVCTSMGPKEIAKLVARTNTFVPVKPTEHALMAQVPVKQGAIPVTTKRFVNVAHELGLEVHVWTIDDPIEIARLLDLGVDGVMSDDTRALRDVFAARGLW</sequence>
<dbReference type="GO" id="GO:0006629">
    <property type="term" value="P:lipid metabolic process"/>
    <property type="evidence" value="ECO:0007669"/>
    <property type="project" value="InterPro"/>
</dbReference>
<evidence type="ECO:0000313" key="2">
    <source>
        <dbReference type="EMBL" id="CAB4605768.1"/>
    </source>
</evidence>
<protein>
    <submittedName>
        <fullName evidence="2">Unannotated protein</fullName>
    </submittedName>
</protein>